<evidence type="ECO:0000313" key="2">
    <source>
        <dbReference type="Proteomes" id="UP000278627"/>
    </source>
</evidence>
<dbReference type="Pfam" id="PF21672">
    <property type="entry name" value="COMM_HN"/>
    <property type="match status" value="1"/>
</dbReference>
<dbReference type="EMBL" id="UZAD01000086">
    <property type="protein sequence ID" value="VDN82416.1"/>
    <property type="molecule type" value="Genomic_DNA"/>
</dbReference>
<accession>A0A0N4SZK7</accession>
<dbReference type="AlphaFoldDB" id="A0A0N4SZK7"/>
<keyword evidence="2" id="KW-1185">Reference proteome</keyword>
<sequence>MPGHSENCGTSRPGITYCFVLILAGWSQKGKQKLKQIKVLGFLLLQKFHFVGGLDCPEWIVAEMTFLSKLPVLKFKNWCLSCVDCLINGRTEWNDEHLTVLNVDKTLDDESLKGMLAALTFILEKTTKSACSARDLELEMQQLGLPAEHCKQLAKVYTTNLEKLKSALLFSFSRASSLTISSVDATERGNGKVYIMNMRSNGQENTSIVLDDAKLNYLVQELSKAMDIIRPFVRNTAADTH</sequence>
<evidence type="ECO:0000313" key="3">
    <source>
        <dbReference type="WBParaSite" id="BPAG_0000122901-mRNA-1"/>
    </source>
</evidence>
<proteinExistence type="predicted"/>
<reference evidence="3" key="1">
    <citation type="submission" date="2017-02" db="UniProtKB">
        <authorList>
            <consortium name="WormBaseParasite"/>
        </authorList>
    </citation>
    <scope>IDENTIFICATION</scope>
</reference>
<evidence type="ECO:0000313" key="1">
    <source>
        <dbReference type="EMBL" id="VDN82416.1"/>
    </source>
</evidence>
<dbReference type="PANTHER" id="PTHR16231:SF4">
    <property type="entry name" value="COMM DOMAIN-CONTAINING PROTEIN 4"/>
    <property type="match status" value="1"/>
</dbReference>
<gene>
    <name evidence="1" type="ORF">BPAG_LOCUS1230</name>
</gene>
<dbReference type="WBParaSite" id="BPAG_0000122901-mRNA-1">
    <property type="protein sequence ID" value="BPAG_0000122901-mRNA-1"/>
    <property type="gene ID" value="BPAG_0000122901"/>
</dbReference>
<reference evidence="1 2" key="2">
    <citation type="submission" date="2018-11" db="EMBL/GenBank/DDBJ databases">
        <authorList>
            <consortium name="Pathogen Informatics"/>
        </authorList>
    </citation>
    <scope>NUCLEOTIDE SEQUENCE [LARGE SCALE GENOMIC DNA]</scope>
</reference>
<organism evidence="3">
    <name type="scientific">Brugia pahangi</name>
    <name type="common">Filarial nematode worm</name>
    <dbReference type="NCBI Taxonomy" id="6280"/>
    <lineage>
        <taxon>Eukaryota</taxon>
        <taxon>Metazoa</taxon>
        <taxon>Ecdysozoa</taxon>
        <taxon>Nematoda</taxon>
        <taxon>Chromadorea</taxon>
        <taxon>Rhabditida</taxon>
        <taxon>Spirurina</taxon>
        <taxon>Spiruromorpha</taxon>
        <taxon>Filarioidea</taxon>
        <taxon>Onchocercidae</taxon>
        <taxon>Brugia</taxon>
    </lineage>
</organism>
<dbReference type="PANTHER" id="PTHR16231">
    <property type="entry name" value="COMM DOMAIN-CONTAINING PROTEIN 4-8 FAMILY MEMBER"/>
    <property type="match status" value="1"/>
</dbReference>
<dbReference type="InterPro" id="IPR047155">
    <property type="entry name" value="COMMD4/6/7/8"/>
</dbReference>
<dbReference type="STRING" id="6280.A0A0N4SZK7"/>
<protein>
    <submittedName>
        <fullName evidence="3">COMM domain-containing protein</fullName>
    </submittedName>
</protein>
<name>A0A0N4SZK7_BRUPA</name>
<dbReference type="Proteomes" id="UP000278627">
    <property type="component" value="Unassembled WGS sequence"/>
</dbReference>